<dbReference type="EMBL" id="CP087977">
    <property type="protein sequence ID" value="UUZ45598.1"/>
    <property type="molecule type" value="Genomic_DNA"/>
</dbReference>
<accession>A0AC61U6J3</accession>
<organism evidence="1 2">
    <name type="scientific">Janibacter limosus</name>
    <dbReference type="NCBI Taxonomy" id="53458"/>
    <lineage>
        <taxon>Bacteria</taxon>
        <taxon>Bacillati</taxon>
        <taxon>Actinomycetota</taxon>
        <taxon>Actinomycetes</taxon>
        <taxon>Micrococcales</taxon>
        <taxon>Intrasporangiaceae</taxon>
        <taxon>Janibacter</taxon>
    </lineage>
</organism>
<evidence type="ECO:0000313" key="2">
    <source>
        <dbReference type="Proteomes" id="UP001059663"/>
    </source>
</evidence>
<name>A0AC61U6J3_9MICO</name>
<proteinExistence type="predicted"/>
<gene>
    <name evidence="1" type="ORF">LP422_05850</name>
</gene>
<dbReference type="Proteomes" id="UP001059663">
    <property type="component" value="Chromosome"/>
</dbReference>
<protein>
    <submittedName>
        <fullName evidence="1">Uncharacterized protein</fullName>
    </submittedName>
</protein>
<reference evidence="1" key="1">
    <citation type="submission" date="2021-11" db="EMBL/GenBank/DDBJ databases">
        <title>Study of the species diversity of bacterial strains isolated from a unique natural object - Shulgan-Tash cave (Bashkiria).</title>
        <authorList>
            <person name="Sazanova A.L."/>
            <person name="Chirak E.R."/>
            <person name="Safronova V.I."/>
        </authorList>
    </citation>
    <scope>NUCLEOTIDE SEQUENCE</scope>
    <source>
        <strain evidence="1">P1</strain>
    </source>
</reference>
<evidence type="ECO:0000313" key="1">
    <source>
        <dbReference type="EMBL" id="UUZ45598.1"/>
    </source>
</evidence>
<sequence>MDHSPSARVGELVDEVVDEVGLDVVDAAADESPALACRKSTTTSAHSAPTSSSSARTAARATLGEVRSPLAIPAP</sequence>